<dbReference type="FunFam" id="3.40.532.10:FF:000006">
    <property type="entry name" value="Ubiquitin carboxyl-terminal hydrolase"/>
    <property type="match status" value="1"/>
</dbReference>
<evidence type="ECO:0000256" key="1">
    <source>
        <dbReference type="ARBA" id="ARBA00000707"/>
    </source>
</evidence>
<dbReference type="Gene3D" id="3.40.532.10">
    <property type="entry name" value="Peptidase C12, ubiquitin carboxyl-terminal hydrolase"/>
    <property type="match status" value="1"/>
</dbReference>
<evidence type="ECO:0000256" key="10">
    <source>
        <dbReference type="PROSITE-ProRule" id="PRU01393"/>
    </source>
</evidence>
<evidence type="ECO:0000256" key="8">
    <source>
        <dbReference type="ARBA" id="ARBA00055560"/>
    </source>
</evidence>
<evidence type="ECO:0000256" key="4">
    <source>
        <dbReference type="ARBA" id="ARBA00022670"/>
    </source>
</evidence>
<dbReference type="GO" id="GO:0005737">
    <property type="term" value="C:cytoplasm"/>
    <property type="evidence" value="ECO:0007669"/>
    <property type="project" value="TreeGrafter"/>
</dbReference>
<feature type="active site" description="Nucleophile" evidence="10">
    <location>
        <position position="93"/>
    </location>
</feature>
<evidence type="ECO:0000256" key="11">
    <source>
        <dbReference type="RuleBase" id="RU361215"/>
    </source>
</evidence>
<evidence type="ECO:0000256" key="3">
    <source>
        <dbReference type="ARBA" id="ARBA00012759"/>
    </source>
</evidence>
<dbReference type="Pfam" id="PF01088">
    <property type="entry name" value="Peptidase_C12"/>
    <property type="match status" value="1"/>
</dbReference>
<comment type="catalytic activity">
    <reaction evidence="1 10 11">
        <text>Thiol-dependent hydrolysis of ester, thioester, amide, peptide and isopeptide bonds formed by the C-terminal Gly of ubiquitin (a 76-residue protein attached to proteins as an intracellular targeting signal).</text>
        <dbReference type="EC" id="3.4.19.12"/>
    </reaction>
</comment>
<evidence type="ECO:0000256" key="9">
    <source>
        <dbReference type="ARBA" id="ARBA00073226"/>
    </source>
</evidence>
<keyword evidence="6 10" id="KW-0378">Hydrolase</keyword>
<evidence type="ECO:0000256" key="7">
    <source>
        <dbReference type="ARBA" id="ARBA00022807"/>
    </source>
</evidence>
<dbReference type="GO" id="GO:0004843">
    <property type="term" value="F:cysteine-type deubiquitinase activity"/>
    <property type="evidence" value="ECO:0007669"/>
    <property type="project" value="UniProtKB-UniRule"/>
</dbReference>
<dbReference type="CDD" id="cd09616">
    <property type="entry name" value="Peptidase_C12_UCH_L1_L3"/>
    <property type="match status" value="1"/>
</dbReference>
<evidence type="ECO:0000256" key="6">
    <source>
        <dbReference type="ARBA" id="ARBA00022801"/>
    </source>
</evidence>
<feature type="site" description="Important for enzyme activity" evidence="10">
    <location>
        <position position="181"/>
    </location>
</feature>
<dbReference type="InterPro" id="IPR057254">
    <property type="entry name" value="UCH_AS"/>
</dbReference>
<dbReference type="PANTHER" id="PTHR10589:SF17">
    <property type="entry name" value="UBIQUITIN CARBOXYL-TERMINAL HYDROLASE"/>
    <property type="match status" value="1"/>
</dbReference>
<proteinExistence type="evidence at transcript level"/>
<dbReference type="PANTHER" id="PTHR10589">
    <property type="entry name" value="UBIQUITIN CARBOXYL-TERMINAL HYDROLASE"/>
    <property type="match status" value="1"/>
</dbReference>
<comment type="function">
    <text evidence="8">Ubiquitin-protein hydrolase is involved both in the processing of ubiquitin precursors and of ubiquitinated proteins. This enzyme is a thiol protease that recognizes and hydrolyzes a peptide bond at the C-terminal glycine of ubiquitin.</text>
</comment>
<dbReference type="OrthoDB" id="427186at2759"/>
<reference evidence="14" key="1">
    <citation type="submission" date="2015-05" db="EMBL/GenBank/DDBJ databases">
        <title>Molecular cloning and expression analysis of ubiquitin carboxyl-terminal esterase L3 gene from black tiger shrimps Penaeus monodon.</title>
        <authorList>
            <person name="Fu M.J."/>
            <person name="Xu M.T."/>
            <person name="Tang L."/>
            <person name="Zhao C."/>
            <person name="Qiu L.H."/>
            <person name="Zhou F.L."/>
            <person name="Yang Q.B."/>
            <person name="Jiang S.G."/>
        </authorList>
    </citation>
    <scope>NUCLEOTIDE SEQUENCE</scope>
</reference>
<dbReference type="GO" id="GO:0006511">
    <property type="term" value="P:ubiquitin-dependent protein catabolic process"/>
    <property type="evidence" value="ECO:0007669"/>
    <property type="project" value="UniProtKB-UniRule"/>
</dbReference>
<evidence type="ECO:0000256" key="2">
    <source>
        <dbReference type="ARBA" id="ARBA00009326"/>
    </source>
</evidence>
<dbReference type="InterPro" id="IPR038765">
    <property type="entry name" value="Papain-like_cys_pep_sf"/>
</dbReference>
<name>A0A0S1S9S6_PENMO</name>
<evidence type="ECO:0000256" key="12">
    <source>
        <dbReference type="SAM" id="MobiDB-lite"/>
    </source>
</evidence>
<accession>A0A0S1S9S6</accession>
<feature type="region of interest" description="Disordered" evidence="12">
    <location>
        <begin position="125"/>
        <end position="159"/>
    </location>
</feature>
<dbReference type="PROSITE" id="PS52048">
    <property type="entry name" value="UCH_DOMAIN"/>
    <property type="match status" value="1"/>
</dbReference>
<keyword evidence="7 10" id="KW-0788">Thiol protease</keyword>
<dbReference type="EMBL" id="KR908785">
    <property type="protein sequence ID" value="ALM09354.1"/>
    <property type="molecule type" value="mRNA"/>
</dbReference>
<dbReference type="AlphaFoldDB" id="A0A0S1S9S6"/>
<dbReference type="InterPro" id="IPR001578">
    <property type="entry name" value="Peptidase_C12_UCH"/>
</dbReference>
<dbReference type="GO" id="GO:0016579">
    <property type="term" value="P:protein deubiquitination"/>
    <property type="evidence" value="ECO:0007669"/>
    <property type="project" value="TreeGrafter"/>
</dbReference>
<feature type="domain" description="UCH catalytic" evidence="13">
    <location>
        <begin position="3"/>
        <end position="226"/>
    </location>
</feature>
<protein>
    <recommendedName>
        <fullName evidence="9 11">Ubiquitin carboxyl-terminal hydrolase</fullName>
        <ecNumber evidence="3 11">3.4.19.12</ecNumber>
    </recommendedName>
</protein>
<comment type="similarity">
    <text evidence="2 10 11">Belongs to the peptidase C12 family.</text>
</comment>
<keyword evidence="5 10" id="KW-0833">Ubl conjugation pathway</keyword>
<keyword evidence="4 10" id="KW-0645">Protease</keyword>
<evidence type="ECO:0000259" key="13">
    <source>
        <dbReference type="PROSITE" id="PS52048"/>
    </source>
</evidence>
<evidence type="ECO:0000256" key="5">
    <source>
        <dbReference type="ARBA" id="ARBA00022786"/>
    </source>
</evidence>
<evidence type="ECO:0000313" key="14">
    <source>
        <dbReference type="EMBL" id="ALM09354.1"/>
    </source>
</evidence>
<dbReference type="PRINTS" id="PR00707">
    <property type="entry name" value="UBCTHYDRLASE"/>
</dbReference>
<sequence length="229" mass="25034">MVRWLPLESNPAVMNKFMAGLGVPGAWACTDVYGLDDELLAMVPQPVLSLILLHPINDKEEEFKAQEEEKINAGGQEVSDSLYFMKQCVGNACGTVALIHAIANNQGKIELEDGPLKEFLEKTKDMAPDEKGTALENDEGISKAHEESAQEGQTEAPDRDTKLDMHFVAFVEVDGNLYELDGRKKFPINHGATSADTILKDAASACRKFIERDPEEARFALVALASAAE</sequence>
<dbReference type="SUPFAM" id="SSF54001">
    <property type="entry name" value="Cysteine proteinases"/>
    <property type="match status" value="1"/>
</dbReference>
<dbReference type="PROSITE" id="PS00140">
    <property type="entry name" value="UCH_1"/>
    <property type="match status" value="1"/>
</dbReference>
<organism evidence="14">
    <name type="scientific">Penaeus monodon</name>
    <name type="common">Giant tiger prawn</name>
    <dbReference type="NCBI Taxonomy" id="6687"/>
    <lineage>
        <taxon>Eukaryota</taxon>
        <taxon>Metazoa</taxon>
        <taxon>Ecdysozoa</taxon>
        <taxon>Arthropoda</taxon>
        <taxon>Crustacea</taxon>
        <taxon>Multicrustacea</taxon>
        <taxon>Malacostraca</taxon>
        <taxon>Eumalacostraca</taxon>
        <taxon>Eucarida</taxon>
        <taxon>Decapoda</taxon>
        <taxon>Dendrobranchiata</taxon>
        <taxon>Penaeoidea</taxon>
        <taxon>Penaeidae</taxon>
        <taxon>Penaeus</taxon>
    </lineage>
</organism>
<dbReference type="EC" id="3.4.19.12" evidence="3 11"/>
<dbReference type="InterPro" id="IPR036959">
    <property type="entry name" value="Peptidase_C12_UCH_sf"/>
</dbReference>
<feature type="active site" description="Proton donor" evidence="10">
    <location>
        <position position="166"/>
    </location>
</feature>
<feature type="site" description="Transition state stabilizer" evidence="10">
    <location>
        <position position="87"/>
    </location>
</feature>